<reference evidence="2 3" key="1">
    <citation type="submission" date="2020-07" db="EMBL/GenBank/DDBJ databases">
        <title>Fungal Genomes of the International Space Station.</title>
        <authorList>
            <person name="Seuylemezian A."/>
            <person name="Singh N.K."/>
            <person name="Wood J."/>
            <person name="Venkateswaran K."/>
        </authorList>
    </citation>
    <scope>NUCLEOTIDE SEQUENCE [LARGE SCALE GENOMIC DNA]</scope>
    <source>
        <strain evidence="2 3">PL-B2</strain>
    </source>
</reference>
<dbReference type="EMBL" id="JACWFH010000009">
    <property type="protein sequence ID" value="MBY0096987.1"/>
    <property type="molecule type" value="Genomic_DNA"/>
</dbReference>
<protein>
    <submittedName>
        <fullName evidence="2">Thioredoxin family protein</fullName>
    </submittedName>
</protein>
<comment type="caution">
    <text evidence="2">The sequence shown here is derived from an EMBL/GenBank/DDBJ whole genome shotgun (WGS) entry which is preliminary data.</text>
</comment>
<dbReference type="CDD" id="cd02947">
    <property type="entry name" value="TRX_family"/>
    <property type="match status" value="1"/>
</dbReference>
<keyword evidence="3" id="KW-1185">Reference proteome</keyword>
<dbReference type="InterPro" id="IPR036249">
    <property type="entry name" value="Thioredoxin-like_sf"/>
</dbReference>
<name>A0ABS7K404_9BACI</name>
<accession>A0ABS7K404</accession>
<feature type="domain" description="Thioredoxin" evidence="1">
    <location>
        <begin position="8"/>
        <end position="88"/>
    </location>
</feature>
<evidence type="ECO:0000313" key="2">
    <source>
        <dbReference type="EMBL" id="MBY0096987.1"/>
    </source>
</evidence>
<dbReference type="Pfam" id="PF00085">
    <property type="entry name" value="Thioredoxin"/>
    <property type="match status" value="1"/>
</dbReference>
<sequence length="103" mass="11761">MTDWSKEDIDLFIQNKETGLVYFYTPICGTCQMAGKMLEVIAKLFPNMKIGRTDLNYIPALAEQFEVKSVPCLLIIQNGQVMETIFAFQSVPYLHEKIKSHLA</sequence>
<dbReference type="Gene3D" id="3.40.30.10">
    <property type="entry name" value="Glutaredoxin"/>
    <property type="match status" value="1"/>
</dbReference>
<evidence type="ECO:0000259" key="1">
    <source>
        <dbReference type="Pfam" id="PF00085"/>
    </source>
</evidence>
<dbReference type="Proteomes" id="UP000769780">
    <property type="component" value="Unassembled WGS sequence"/>
</dbReference>
<dbReference type="PANTHER" id="PTHR45663:SF41">
    <property type="entry name" value="THIOREDOXIN-LIKE PROTEIN YUSE"/>
    <property type="match status" value="1"/>
</dbReference>
<dbReference type="SUPFAM" id="SSF52833">
    <property type="entry name" value="Thioredoxin-like"/>
    <property type="match status" value="1"/>
</dbReference>
<dbReference type="InterPro" id="IPR013766">
    <property type="entry name" value="Thioredoxin_domain"/>
</dbReference>
<gene>
    <name evidence="2" type="ORF">H0185_09210</name>
</gene>
<dbReference type="RefSeq" id="WP_221873208.1">
    <property type="nucleotide sequence ID" value="NZ_JACWFH010000009.1"/>
</dbReference>
<dbReference type="PANTHER" id="PTHR45663">
    <property type="entry name" value="GEO12009P1"/>
    <property type="match status" value="1"/>
</dbReference>
<organism evidence="2 3">
    <name type="scientific">Mesobacillus maritimus</name>
    <dbReference type="NCBI Taxonomy" id="1643336"/>
    <lineage>
        <taxon>Bacteria</taxon>
        <taxon>Bacillati</taxon>
        <taxon>Bacillota</taxon>
        <taxon>Bacilli</taxon>
        <taxon>Bacillales</taxon>
        <taxon>Bacillaceae</taxon>
        <taxon>Mesobacillus</taxon>
    </lineage>
</organism>
<proteinExistence type="predicted"/>
<evidence type="ECO:0000313" key="3">
    <source>
        <dbReference type="Proteomes" id="UP000769780"/>
    </source>
</evidence>